<dbReference type="SUPFAM" id="SSF47413">
    <property type="entry name" value="lambda repressor-like DNA-binding domains"/>
    <property type="match status" value="1"/>
</dbReference>
<evidence type="ECO:0000259" key="1">
    <source>
        <dbReference type="PROSITE" id="PS50943"/>
    </source>
</evidence>
<dbReference type="Gene3D" id="1.10.260.40">
    <property type="entry name" value="lambda repressor-like DNA-binding domains"/>
    <property type="match status" value="1"/>
</dbReference>
<name>A0ABN0RGU4_9LIST</name>
<evidence type="ECO:0000313" key="3">
    <source>
        <dbReference type="Proteomes" id="UP000019249"/>
    </source>
</evidence>
<dbReference type="Proteomes" id="UP000019249">
    <property type="component" value="Unassembled WGS sequence"/>
</dbReference>
<reference evidence="2 3" key="1">
    <citation type="journal article" date="2014" name="Int. J. Syst. Evol. Microbiol.">
        <title>Listeria floridensis sp. nov., Listeria aquatica sp. nov., Listeria cornellensis sp. nov., Listeria riparia sp. nov. and Listeria grandensis sp. nov., from agricultural and natural environments.</title>
        <authorList>
            <person name="den Bakker H.C."/>
            <person name="Warchocki S."/>
            <person name="Wright E.M."/>
            <person name="Allred A.F."/>
            <person name="Ahlstrom C."/>
            <person name="Manuel C.S."/>
            <person name="Stasiewicz M.J."/>
            <person name="Burrell A."/>
            <person name="Roof S."/>
            <person name="Strawn L."/>
            <person name="Fortes E.D."/>
            <person name="Nightingale K.K."/>
            <person name="Kephart D."/>
            <person name="Wiedmann M."/>
        </authorList>
    </citation>
    <scope>NUCLEOTIDE SEQUENCE [LARGE SCALE GENOMIC DNA]</scope>
    <source>
        <strain evidence="2 3">FSL S10-1187</strain>
    </source>
</reference>
<feature type="domain" description="HTH cro/C1-type" evidence="1">
    <location>
        <begin position="15"/>
        <end position="60"/>
    </location>
</feature>
<dbReference type="EMBL" id="AODF01000007">
    <property type="protein sequence ID" value="EUJ33118.1"/>
    <property type="molecule type" value="Genomic_DNA"/>
</dbReference>
<gene>
    <name evidence="2" type="ORF">MFLO_04225</name>
</gene>
<comment type="caution">
    <text evidence="2">The sequence shown here is derived from an EMBL/GenBank/DDBJ whole genome shotgun (WGS) entry which is preliminary data.</text>
</comment>
<dbReference type="InterPro" id="IPR010982">
    <property type="entry name" value="Lambda_DNA-bd_dom_sf"/>
</dbReference>
<keyword evidence="3" id="KW-1185">Reference proteome</keyword>
<dbReference type="CDD" id="cd00093">
    <property type="entry name" value="HTH_XRE"/>
    <property type="match status" value="1"/>
</dbReference>
<evidence type="ECO:0000313" key="2">
    <source>
        <dbReference type="EMBL" id="EUJ33118.1"/>
    </source>
</evidence>
<dbReference type="RefSeq" id="WP_036096491.1">
    <property type="nucleotide sequence ID" value="NZ_AODF01000007.1"/>
</dbReference>
<dbReference type="InterPro" id="IPR001387">
    <property type="entry name" value="Cro/C1-type_HTH"/>
</dbReference>
<accession>A0ABN0RGU4</accession>
<dbReference type="PROSITE" id="PS50943">
    <property type="entry name" value="HTH_CROC1"/>
    <property type="match status" value="1"/>
</dbReference>
<protein>
    <recommendedName>
        <fullName evidence="1">HTH cro/C1-type domain-containing protein</fullName>
    </recommendedName>
</protein>
<sequence length="172" mass="20084">MIIDTEQIDSYLKAMTARELSEKTGINQRTIESWKSGRYSWLGKYAEQLAEAINILIEEKEEEEINMSIQQKFNKRKNANKLAFMGEFSRIDVYQDMDDPNNIFVEYDQSHQVPKDKIKNVYLADDEVQALKTYFKAYDGEEEYILDDTDGVKVVADNDTLEQFIVETLNLN</sequence>
<proteinExistence type="predicted"/>
<organism evidence="2 3">
    <name type="scientific">Listeria floridensis FSL S10-1187</name>
    <dbReference type="NCBI Taxonomy" id="1265817"/>
    <lineage>
        <taxon>Bacteria</taxon>
        <taxon>Bacillati</taxon>
        <taxon>Bacillota</taxon>
        <taxon>Bacilli</taxon>
        <taxon>Bacillales</taxon>
        <taxon>Listeriaceae</taxon>
        <taxon>Listeria</taxon>
    </lineage>
</organism>